<gene>
    <name evidence="6" type="ORF">MTBBW1_2400011</name>
</gene>
<keyword evidence="7" id="KW-1185">Reference proteome</keyword>
<dbReference type="GO" id="GO:0016740">
    <property type="term" value="F:transferase activity"/>
    <property type="evidence" value="ECO:0007669"/>
    <property type="project" value="UniProtKB-ARBA"/>
</dbReference>
<dbReference type="OrthoDB" id="5454770at2"/>
<keyword evidence="3 5" id="KW-1133">Transmembrane helix</keyword>
<evidence type="ECO:0000256" key="4">
    <source>
        <dbReference type="ARBA" id="ARBA00023136"/>
    </source>
</evidence>
<comment type="subcellular location">
    <subcellularLocation>
        <location evidence="1">Endomembrane system</location>
        <topology evidence="1">Multi-pass membrane protein</topology>
    </subcellularLocation>
</comment>
<evidence type="ECO:0000313" key="6">
    <source>
        <dbReference type="EMBL" id="SLM30757.1"/>
    </source>
</evidence>
<evidence type="ECO:0000256" key="5">
    <source>
        <dbReference type="SAM" id="Phobius"/>
    </source>
</evidence>
<evidence type="ECO:0008006" key="8">
    <source>
        <dbReference type="Google" id="ProtNLM"/>
    </source>
</evidence>
<keyword evidence="4 5" id="KW-0472">Membrane</keyword>
<feature type="transmembrane region" description="Helical" evidence="5">
    <location>
        <begin position="96"/>
        <end position="124"/>
    </location>
</feature>
<reference evidence="6 7" key="1">
    <citation type="submission" date="2017-03" db="EMBL/GenBank/DDBJ databases">
        <authorList>
            <person name="Afonso C.L."/>
            <person name="Miller P.J."/>
            <person name="Scott M.A."/>
            <person name="Spackman E."/>
            <person name="Goraichik I."/>
            <person name="Dimitrov K.M."/>
            <person name="Suarez D.L."/>
            <person name="Swayne D.E."/>
        </authorList>
    </citation>
    <scope>NUCLEOTIDE SEQUENCE [LARGE SCALE GENOMIC DNA]</scope>
    <source>
        <strain evidence="6">PRJEB14757</strain>
    </source>
</reference>
<accession>A0A1W1HE39</accession>
<protein>
    <recommendedName>
        <fullName evidence="8">Isoprenylcysteine carboxylmethyltransferase family protein</fullName>
    </recommendedName>
</protein>
<proteinExistence type="predicted"/>
<evidence type="ECO:0000313" key="7">
    <source>
        <dbReference type="Proteomes" id="UP000191931"/>
    </source>
</evidence>
<feature type="transmembrane region" description="Helical" evidence="5">
    <location>
        <begin position="45"/>
        <end position="65"/>
    </location>
</feature>
<dbReference type="EMBL" id="FWEV01000158">
    <property type="protein sequence ID" value="SLM30757.1"/>
    <property type="molecule type" value="Genomic_DNA"/>
</dbReference>
<dbReference type="PANTHER" id="PTHR12714">
    <property type="entry name" value="PROTEIN-S ISOPRENYLCYSTEINE O-METHYLTRANSFERASE"/>
    <property type="match status" value="1"/>
</dbReference>
<evidence type="ECO:0000256" key="3">
    <source>
        <dbReference type="ARBA" id="ARBA00022989"/>
    </source>
</evidence>
<dbReference type="Proteomes" id="UP000191931">
    <property type="component" value="Unassembled WGS sequence"/>
</dbReference>
<evidence type="ECO:0000256" key="1">
    <source>
        <dbReference type="ARBA" id="ARBA00004127"/>
    </source>
</evidence>
<dbReference type="AlphaFoldDB" id="A0A1W1HE39"/>
<dbReference type="PANTHER" id="PTHR12714:SF24">
    <property type="entry name" value="SLR1182 PROTEIN"/>
    <property type="match status" value="1"/>
</dbReference>
<dbReference type="Pfam" id="PF04191">
    <property type="entry name" value="PEMT"/>
    <property type="match status" value="1"/>
</dbReference>
<dbReference type="STRING" id="1246637.MTBBW1_2400011"/>
<evidence type="ECO:0000256" key="2">
    <source>
        <dbReference type="ARBA" id="ARBA00022692"/>
    </source>
</evidence>
<dbReference type="Gene3D" id="1.20.120.1630">
    <property type="match status" value="1"/>
</dbReference>
<keyword evidence="2 5" id="KW-0812">Transmembrane</keyword>
<dbReference type="GO" id="GO:0012505">
    <property type="term" value="C:endomembrane system"/>
    <property type="evidence" value="ECO:0007669"/>
    <property type="project" value="UniProtKB-SubCell"/>
</dbReference>
<feature type="transmembrane region" description="Helical" evidence="5">
    <location>
        <begin position="12"/>
        <end position="30"/>
    </location>
</feature>
<name>A0A1W1HE39_9BACT</name>
<organism evidence="6 7">
    <name type="scientific">Desulfamplus magnetovallimortis</name>
    <dbReference type="NCBI Taxonomy" id="1246637"/>
    <lineage>
        <taxon>Bacteria</taxon>
        <taxon>Pseudomonadati</taxon>
        <taxon>Thermodesulfobacteriota</taxon>
        <taxon>Desulfobacteria</taxon>
        <taxon>Desulfobacterales</taxon>
        <taxon>Desulfobacteraceae</taxon>
        <taxon>Desulfamplus</taxon>
    </lineage>
</organism>
<dbReference type="InterPro" id="IPR007318">
    <property type="entry name" value="Phopholipid_MeTrfase"/>
</dbReference>
<sequence length="160" mass="18672">MHPFSQKTLELKIPPVLVFLIFAFIMWKIPEFIKPFNVTIPLKELLIIFLMTMGAFTGIASLLAFRMKKTTVDPRYPDNASSLVVKGIYRRTRNPMYLALLLILLAWAAYLSNPVTLAGAWGFYKYITLFQILPEERVLHEKFGTQYQNYISSVNRWFSW</sequence>